<reference evidence="8 9" key="1">
    <citation type="journal article" date="2015" name="Stand. Genomic Sci.">
        <title>Complete genome sequence and description of Salinispira pacifica gen. nov., sp. nov., a novel spirochaete isolated form a hypersaline microbial mat.</title>
        <authorList>
            <person name="Ben Hania W."/>
            <person name="Joseph M."/>
            <person name="Schumann P."/>
            <person name="Bunk B."/>
            <person name="Fiebig A."/>
            <person name="Sproer C."/>
            <person name="Klenk H.P."/>
            <person name="Fardeau M.L."/>
            <person name="Spring S."/>
        </authorList>
    </citation>
    <scope>NUCLEOTIDE SEQUENCE [LARGE SCALE GENOMIC DNA]</scope>
    <source>
        <strain evidence="8 9">L21-RPul-D2</strain>
    </source>
</reference>
<dbReference type="PANTHER" id="PTHR11061">
    <property type="entry name" value="RNA M5U METHYLTRANSFERASE"/>
    <property type="match status" value="1"/>
</dbReference>
<dbReference type="Proteomes" id="UP000018680">
    <property type="component" value="Chromosome"/>
</dbReference>
<feature type="active site" evidence="5">
    <location>
        <position position="374"/>
    </location>
</feature>
<evidence type="ECO:0000256" key="5">
    <source>
        <dbReference type="PROSITE-ProRule" id="PRU10015"/>
    </source>
</evidence>
<dbReference type="Pfam" id="PF05958">
    <property type="entry name" value="tRNA_U5-meth_tr"/>
    <property type="match status" value="1"/>
</dbReference>
<feature type="domain" description="TRAM" evidence="7">
    <location>
        <begin position="12"/>
        <end position="71"/>
    </location>
</feature>
<feature type="region of interest" description="Disordered" evidence="6">
    <location>
        <begin position="313"/>
        <end position="334"/>
    </location>
</feature>
<dbReference type="InterPro" id="IPR012340">
    <property type="entry name" value="NA-bd_OB-fold"/>
</dbReference>
<dbReference type="eggNOG" id="COG2265">
    <property type="taxonomic scope" value="Bacteria"/>
</dbReference>
<dbReference type="InterPro" id="IPR010280">
    <property type="entry name" value="U5_MeTrfase_fam"/>
</dbReference>
<feature type="binding site" evidence="4">
    <location>
        <position position="230"/>
    </location>
    <ligand>
        <name>S-adenosyl-L-methionine</name>
        <dbReference type="ChEBI" id="CHEBI:59789"/>
    </ligand>
</feature>
<evidence type="ECO:0000256" key="3">
    <source>
        <dbReference type="ARBA" id="ARBA00022691"/>
    </source>
</evidence>
<dbReference type="Gene3D" id="3.40.50.150">
    <property type="entry name" value="Vaccinia Virus protein VP39"/>
    <property type="match status" value="2"/>
</dbReference>
<evidence type="ECO:0000256" key="6">
    <source>
        <dbReference type="SAM" id="MobiDB-lite"/>
    </source>
</evidence>
<keyword evidence="1 4" id="KW-0489">Methyltransferase</keyword>
<dbReference type="PROSITE" id="PS50926">
    <property type="entry name" value="TRAM"/>
    <property type="match status" value="1"/>
</dbReference>
<dbReference type="SUPFAM" id="SSF53335">
    <property type="entry name" value="S-adenosyl-L-methionine-dependent methyltransferases"/>
    <property type="match status" value="1"/>
</dbReference>
<protein>
    <submittedName>
        <fullName evidence="8">RNA methyltransferase, TrmA family</fullName>
    </submittedName>
</protein>
<dbReference type="GO" id="GO:0032259">
    <property type="term" value="P:methylation"/>
    <property type="evidence" value="ECO:0007669"/>
    <property type="project" value="UniProtKB-KW"/>
</dbReference>
<keyword evidence="9" id="KW-1185">Reference proteome</keyword>
<comment type="similarity">
    <text evidence="4">Belongs to the class I-like SAM-binding methyltransferase superfamily. RNA M5U methyltransferase family.</text>
</comment>
<feature type="active site" description="Nucleophile" evidence="4">
    <location>
        <position position="374"/>
    </location>
</feature>
<gene>
    <name evidence="8" type="ORF">L21SP2_1403</name>
</gene>
<dbReference type="HOGENOM" id="CLU_014689_7_0_12"/>
<organism evidence="8 9">
    <name type="scientific">Salinispira pacifica</name>
    <dbReference type="NCBI Taxonomy" id="1307761"/>
    <lineage>
        <taxon>Bacteria</taxon>
        <taxon>Pseudomonadati</taxon>
        <taxon>Spirochaetota</taxon>
        <taxon>Spirochaetia</taxon>
        <taxon>Spirochaetales</taxon>
        <taxon>Spirochaetaceae</taxon>
        <taxon>Salinispira</taxon>
    </lineage>
</organism>
<feature type="binding site" evidence="4">
    <location>
        <position position="347"/>
    </location>
    <ligand>
        <name>S-adenosyl-L-methionine</name>
        <dbReference type="ChEBI" id="CHEBI:59789"/>
    </ligand>
</feature>
<name>V5WG34_9SPIO</name>
<dbReference type="GO" id="GO:0006396">
    <property type="term" value="P:RNA processing"/>
    <property type="evidence" value="ECO:0007669"/>
    <property type="project" value="InterPro"/>
</dbReference>
<dbReference type="OrthoDB" id="9804590at2"/>
<dbReference type="KEGG" id="slr:L21SP2_1403"/>
<keyword evidence="2 4" id="KW-0808">Transferase</keyword>
<dbReference type="AlphaFoldDB" id="V5WG34"/>
<evidence type="ECO:0000313" key="9">
    <source>
        <dbReference type="Proteomes" id="UP000018680"/>
    </source>
</evidence>
<dbReference type="InterPro" id="IPR029063">
    <property type="entry name" value="SAM-dependent_MTases_sf"/>
</dbReference>
<feature type="region of interest" description="Disordered" evidence="6">
    <location>
        <begin position="1"/>
        <end position="20"/>
    </location>
</feature>
<dbReference type="PANTHER" id="PTHR11061:SF30">
    <property type="entry name" value="TRNA (URACIL(54)-C(5))-METHYLTRANSFERASE"/>
    <property type="match status" value="1"/>
</dbReference>
<dbReference type="InterPro" id="IPR030390">
    <property type="entry name" value="MeTrfase_TrmA_AS"/>
</dbReference>
<dbReference type="Gene3D" id="2.40.50.140">
    <property type="entry name" value="Nucleic acid-binding proteins"/>
    <property type="match status" value="1"/>
</dbReference>
<evidence type="ECO:0000256" key="1">
    <source>
        <dbReference type="ARBA" id="ARBA00022603"/>
    </source>
</evidence>
<proteinExistence type="inferred from homology"/>
<dbReference type="InterPro" id="IPR002792">
    <property type="entry name" value="TRAM_dom"/>
</dbReference>
<keyword evidence="3 4" id="KW-0949">S-adenosyl-L-methionine</keyword>
<evidence type="ECO:0000259" key="7">
    <source>
        <dbReference type="PROSITE" id="PS50926"/>
    </source>
</evidence>
<dbReference type="PROSITE" id="PS01230">
    <property type="entry name" value="TRMA_1"/>
    <property type="match status" value="1"/>
</dbReference>
<evidence type="ECO:0000256" key="2">
    <source>
        <dbReference type="ARBA" id="ARBA00022679"/>
    </source>
</evidence>
<evidence type="ECO:0000256" key="4">
    <source>
        <dbReference type="PROSITE-ProRule" id="PRU01024"/>
    </source>
</evidence>
<sequence>MEEMSEIQIDTGDKTGQHDDELRIEKIVSGGYGLGRDSEGVIFIPYTVPGDLIRVGSVRSAKGTRYGEAVRILEPGPGRREAPCRYYYRCGGCDLQHIEYAAQLNIKKEMIREALIRQGGFDPGDSVLAGLEMFGSDEWNSRNRVQIHAGPQGPGFMEARSNRVLRIETCPVVHPRINRLLAEPELRGSSGEGARIPVFADDSAVTVKEGTHSLEIAGKHLSFDVRGFFQSNLSGLEHLITWVRRRLDDLNVIAPAAALDIYGGVGFLSSLLPGEFTSIDVVEINRHAETYVRRNLGDRGRFYAMDASAWARGPGKSRLKRGRQEAKKSGGASRRPEFNGYDLVIVDPPRKGLDAALRKLLLETDVPNILYVSCDPVTFSRDLARLKERYTVHSLAGFDFSPHNHHVEAAAWLERSQ</sequence>
<accession>V5WG34</accession>
<dbReference type="GO" id="GO:0008173">
    <property type="term" value="F:RNA methyltransferase activity"/>
    <property type="evidence" value="ECO:0007669"/>
    <property type="project" value="InterPro"/>
</dbReference>
<dbReference type="STRING" id="1307761.L21SP2_1403"/>
<feature type="binding site" evidence="4">
    <location>
        <position position="262"/>
    </location>
    <ligand>
        <name>S-adenosyl-L-methionine</name>
        <dbReference type="ChEBI" id="CHEBI:59789"/>
    </ligand>
</feature>
<dbReference type="EMBL" id="CP006939">
    <property type="protein sequence ID" value="AHC14802.1"/>
    <property type="molecule type" value="Genomic_DNA"/>
</dbReference>
<dbReference type="PROSITE" id="PS51687">
    <property type="entry name" value="SAM_MT_RNA_M5U"/>
    <property type="match status" value="1"/>
</dbReference>
<feature type="compositionally biased region" description="Basic and acidic residues" evidence="6">
    <location>
        <begin position="11"/>
        <end position="20"/>
    </location>
</feature>
<evidence type="ECO:0000313" key="8">
    <source>
        <dbReference type="EMBL" id="AHC14802.1"/>
    </source>
</evidence>
<feature type="binding site" evidence="4">
    <location>
        <position position="283"/>
    </location>
    <ligand>
        <name>S-adenosyl-L-methionine</name>
        <dbReference type="ChEBI" id="CHEBI:59789"/>
    </ligand>
</feature>
<dbReference type="SUPFAM" id="SSF50249">
    <property type="entry name" value="Nucleic acid-binding proteins"/>
    <property type="match status" value="1"/>
</dbReference>